<dbReference type="InterPro" id="IPR001106">
    <property type="entry name" value="Aromatic_Lyase"/>
</dbReference>
<dbReference type="InterPro" id="IPR024083">
    <property type="entry name" value="Fumarase/histidase_N"/>
</dbReference>
<proteinExistence type="predicted"/>
<accession>A0ABV2C925</accession>
<reference evidence="1 2" key="1">
    <citation type="submission" date="2024-06" db="EMBL/GenBank/DDBJ databases">
        <title>Burkholderia sola in Mexico.</title>
        <authorList>
            <person name="Estrada P."/>
        </authorList>
    </citation>
    <scope>NUCLEOTIDE SEQUENCE [LARGE SCALE GENOMIC DNA]</scope>
    <source>
        <strain evidence="1 2">CpTa8-5</strain>
    </source>
</reference>
<evidence type="ECO:0000313" key="2">
    <source>
        <dbReference type="Proteomes" id="UP001548587"/>
    </source>
</evidence>
<dbReference type="Proteomes" id="UP001548587">
    <property type="component" value="Unassembled WGS sequence"/>
</dbReference>
<sequence length="74" mass="8030">MNTRASFADNTIRIRGSALTTSDVAAAARRNDTRLEIDPGCLDMVRASRLTLEQLIAEGRVVYGVNTSMGGFVR</sequence>
<evidence type="ECO:0000313" key="1">
    <source>
        <dbReference type="EMBL" id="MET1475611.1"/>
    </source>
</evidence>
<keyword evidence="1" id="KW-0456">Lyase</keyword>
<dbReference type="Gene3D" id="1.10.275.10">
    <property type="entry name" value="Fumarase/aspartase (N-terminal domain)"/>
    <property type="match status" value="1"/>
</dbReference>
<dbReference type="EMBL" id="JBEWCH010000008">
    <property type="protein sequence ID" value="MET1475611.1"/>
    <property type="molecule type" value="Genomic_DNA"/>
</dbReference>
<name>A0ABV2C925_9BURK</name>
<protein>
    <submittedName>
        <fullName evidence="1">Aromatic amino acid lyase</fullName>
    </submittedName>
</protein>
<keyword evidence="2" id="KW-1185">Reference proteome</keyword>
<dbReference type="GO" id="GO:0016829">
    <property type="term" value="F:lyase activity"/>
    <property type="evidence" value="ECO:0007669"/>
    <property type="project" value="UniProtKB-KW"/>
</dbReference>
<comment type="caution">
    <text evidence="1">The sequence shown here is derived from an EMBL/GenBank/DDBJ whole genome shotgun (WGS) entry which is preliminary data.</text>
</comment>
<gene>
    <name evidence="1" type="ORF">ABXL37_15245</name>
</gene>
<organism evidence="1 2">
    <name type="scientific">Burkholderia sola</name>
    <dbReference type="NCBI Taxonomy" id="2843302"/>
    <lineage>
        <taxon>Bacteria</taxon>
        <taxon>Pseudomonadati</taxon>
        <taxon>Pseudomonadota</taxon>
        <taxon>Betaproteobacteria</taxon>
        <taxon>Burkholderiales</taxon>
        <taxon>Burkholderiaceae</taxon>
        <taxon>Burkholderia</taxon>
        <taxon>Burkholderia cepacia complex</taxon>
    </lineage>
</organism>
<dbReference type="Pfam" id="PF00221">
    <property type="entry name" value="Lyase_aromatic"/>
    <property type="match status" value="1"/>
</dbReference>
<dbReference type="SUPFAM" id="SSF48557">
    <property type="entry name" value="L-aspartase-like"/>
    <property type="match status" value="1"/>
</dbReference>
<dbReference type="RefSeq" id="WP_209925967.1">
    <property type="nucleotide sequence ID" value="NZ_JBEWCH010000008.1"/>
</dbReference>
<dbReference type="InterPro" id="IPR008948">
    <property type="entry name" value="L-Aspartase-like"/>
</dbReference>